<dbReference type="InterPro" id="IPR023415">
    <property type="entry name" value="LDLR_class-A_CS"/>
</dbReference>
<keyword evidence="11 17" id="KW-0675">Receptor</keyword>
<dbReference type="Pfam" id="PF14670">
    <property type="entry name" value="FXa_inhibition"/>
    <property type="match status" value="1"/>
</dbReference>
<dbReference type="PROSITE" id="PS00022">
    <property type="entry name" value="EGF_1"/>
    <property type="match status" value="1"/>
</dbReference>
<dbReference type="GO" id="GO:0005886">
    <property type="term" value="C:plasma membrane"/>
    <property type="evidence" value="ECO:0007669"/>
    <property type="project" value="UniProtKB-SubCell"/>
</dbReference>
<feature type="disulfide bond" evidence="14">
    <location>
        <begin position="1030"/>
        <end position="1045"/>
    </location>
</feature>
<comment type="caution">
    <text evidence="17">The sequence shown here is derived from an EMBL/GenBank/DDBJ whole genome shotgun (WGS) entry which is preliminary data.</text>
</comment>
<keyword evidence="18" id="KW-1185">Reference proteome</keyword>
<dbReference type="InterPro" id="IPR000152">
    <property type="entry name" value="EGF-type_Asp/Asn_hydroxyl_site"/>
</dbReference>
<evidence type="ECO:0000256" key="15">
    <source>
        <dbReference type="PROSITE-ProRule" id="PRU00461"/>
    </source>
</evidence>
<feature type="disulfide bond" evidence="14">
    <location>
        <begin position="18"/>
        <end position="36"/>
    </location>
</feature>
<dbReference type="InterPro" id="IPR018097">
    <property type="entry name" value="EGF_Ca-bd_CS"/>
</dbReference>
<evidence type="ECO:0000256" key="10">
    <source>
        <dbReference type="ARBA" id="ARBA00023157"/>
    </source>
</evidence>
<dbReference type="SMART" id="SM00192">
    <property type="entry name" value="LDLa"/>
    <property type="match status" value="10"/>
</dbReference>
<keyword evidence="8" id="KW-1133">Transmembrane helix</keyword>
<dbReference type="FunFam" id="4.10.400.10:FF:000034">
    <property type="entry name" value="Low-density lipoprotein receptor-related protein 2"/>
    <property type="match status" value="1"/>
</dbReference>
<keyword evidence="4" id="KW-0254">Endocytosis</keyword>
<keyword evidence="6" id="KW-0732">Signal</keyword>
<feature type="disulfide bond" evidence="14">
    <location>
        <begin position="856"/>
        <end position="868"/>
    </location>
</feature>
<feature type="disulfide bond" evidence="14">
    <location>
        <begin position="70"/>
        <end position="85"/>
    </location>
</feature>
<comment type="caution">
    <text evidence="13">Lacks conserved residue(s) required for the propagation of feature annotation.</text>
</comment>
<keyword evidence="5" id="KW-0812">Transmembrane</keyword>
<dbReference type="FunFam" id="2.120.10.30:FF:000241">
    <property type="entry name" value="Low-density lipoprotein receptor-related protein 6"/>
    <property type="match status" value="1"/>
</dbReference>
<dbReference type="SMART" id="SM00181">
    <property type="entry name" value="EGF"/>
    <property type="match status" value="9"/>
</dbReference>
<dbReference type="InterPro" id="IPR011042">
    <property type="entry name" value="6-blade_b-propeller_TolB-like"/>
</dbReference>
<dbReference type="InterPro" id="IPR051221">
    <property type="entry name" value="LDLR-related"/>
</dbReference>
<evidence type="ECO:0000256" key="9">
    <source>
        <dbReference type="ARBA" id="ARBA00023136"/>
    </source>
</evidence>
<dbReference type="PANTHER" id="PTHR22722:SF14">
    <property type="entry name" value="MEGALIN, ISOFORM A"/>
    <property type="match status" value="1"/>
</dbReference>
<dbReference type="PROSITE" id="PS01186">
    <property type="entry name" value="EGF_2"/>
    <property type="match status" value="1"/>
</dbReference>
<dbReference type="GO" id="GO:0043235">
    <property type="term" value="C:receptor complex"/>
    <property type="evidence" value="ECO:0007669"/>
    <property type="project" value="TreeGrafter"/>
</dbReference>
<dbReference type="Gene3D" id="2.120.10.30">
    <property type="entry name" value="TolB, C-terminal domain"/>
    <property type="match status" value="2"/>
</dbReference>
<dbReference type="PROSITE" id="PS00010">
    <property type="entry name" value="ASX_HYDROXYL"/>
    <property type="match status" value="1"/>
</dbReference>
<keyword evidence="17" id="KW-0449">Lipoprotein</keyword>
<feature type="disulfide bond" evidence="14">
    <location>
        <begin position="908"/>
        <end position="923"/>
    </location>
</feature>
<dbReference type="CDD" id="cd00054">
    <property type="entry name" value="EGF_CA"/>
    <property type="match status" value="1"/>
</dbReference>
<keyword evidence="3 13" id="KW-0245">EGF-like domain</keyword>
<dbReference type="Pfam" id="PF07645">
    <property type="entry name" value="EGF_CA"/>
    <property type="match status" value="2"/>
</dbReference>
<dbReference type="PROSITE" id="PS01187">
    <property type="entry name" value="EGF_CA"/>
    <property type="match status" value="2"/>
</dbReference>
<feature type="disulfide bond" evidence="14">
    <location>
        <begin position="96"/>
        <end position="114"/>
    </location>
</feature>
<feature type="disulfide bond" evidence="13">
    <location>
        <begin position="1438"/>
        <end position="1447"/>
    </location>
</feature>
<evidence type="ECO:0000256" key="7">
    <source>
        <dbReference type="ARBA" id="ARBA00022737"/>
    </source>
</evidence>
<dbReference type="SMART" id="SM00179">
    <property type="entry name" value="EGF_CA"/>
    <property type="match status" value="4"/>
</dbReference>
<keyword evidence="12" id="KW-0325">Glycoprotein</keyword>
<feature type="disulfide bond" evidence="14">
    <location>
        <begin position="51"/>
        <end position="63"/>
    </location>
</feature>
<feature type="disulfide bond" evidence="14">
    <location>
        <begin position="30"/>
        <end position="45"/>
    </location>
</feature>
<keyword evidence="2" id="KW-1003">Cell membrane</keyword>
<dbReference type="InterPro" id="IPR001881">
    <property type="entry name" value="EGF-like_Ca-bd_dom"/>
</dbReference>
<evidence type="ECO:0000256" key="11">
    <source>
        <dbReference type="ARBA" id="ARBA00023170"/>
    </source>
</evidence>
<evidence type="ECO:0000256" key="1">
    <source>
        <dbReference type="ARBA" id="ARBA00004251"/>
    </source>
</evidence>
<keyword evidence="10 13" id="KW-1015">Disulfide bond</keyword>
<dbReference type="SUPFAM" id="SSF57424">
    <property type="entry name" value="LDL receptor-like module"/>
    <property type="match status" value="9"/>
</dbReference>
<reference evidence="17 18" key="1">
    <citation type="journal article" date="2019" name="PLoS Biol.">
        <title>Sex chromosomes control vertical transmission of feminizing Wolbachia symbionts in an isopod.</title>
        <authorList>
            <person name="Becking T."/>
            <person name="Chebbi M.A."/>
            <person name="Giraud I."/>
            <person name="Moumen B."/>
            <person name="Laverre T."/>
            <person name="Caubet Y."/>
            <person name="Peccoud J."/>
            <person name="Gilbert C."/>
            <person name="Cordaux R."/>
        </authorList>
    </citation>
    <scope>NUCLEOTIDE SEQUENCE [LARGE SCALE GENOMIC DNA]</scope>
    <source>
        <strain evidence="17">ANa2</strain>
        <tissue evidence="17">Whole body excluding digestive tract and cuticle</tissue>
    </source>
</reference>
<feature type="disulfide bond" evidence="14">
    <location>
        <begin position="875"/>
        <end position="890"/>
    </location>
</feature>
<evidence type="ECO:0000256" key="12">
    <source>
        <dbReference type="ARBA" id="ARBA00023180"/>
    </source>
</evidence>
<evidence type="ECO:0000256" key="3">
    <source>
        <dbReference type="ARBA" id="ARBA00022536"/>
    </source>
</evidence>
<feature type="disulfide bond" evidence="14">
    <location>
        <begin position="837"/>
        <end position="852"/>
    </location>
</feature>
<feature type="disulfide bond" evidence="14">
    <location>
        <begin position="818"/>
        <end position="830"/>
    </location>
</feature>
<dbReference type="SMART" id="SM00135">
    <property type="entry name" value="LY"/>
    <property type="match status" value="6"/>
</dbReference>
<feature type="disulfide bond" evidence="13">
    <location>
        <begin position="1136"/>
        <end position="1146"/>
    </location>
</feature>
<dbReference type="GO" id="GO:0006897">
    <property type="term" value="P:endocytosis"/>
    <property type="evidence" value="ECO:0007669"/>
    <property type="project" value="UniProtKB-KW"/>
</dbReference>
<evidence type="ECO:0000256" key="5">
    <source>
        <dbReference type="ARBA" id="ARBA00022692"/>
    </source>
</evidence>
<keyword evidence="7" id="KW-0677">Repeat</keyword>
<feature type="disulfide bond" evidence="14">
    <location>
        <begin position="108"/>
        <end position="123"/>
    </location>
</feature>
<dbReference type="PROSITE" id="PS50068">
    <property type="entry name" value="LDLRA_2"/>
    <property type="match status" value="9"/>
</dbReference>
<dbReference type="PANTHER" id="PTHR22722">
    <property type="entry name" value="LOW-DENSITY LIPOPROTEIN RECEPTOR-RELATED PROTEIN 2-RELATED"/>
    <property type="match status" value="1"/>
</dbReference>
<dbReference type="Proteomes" id="UP000326759">
    <property type="component" value="Unassembled WGS sequence"/>
</dbReference>
<evidence type="ECO:0000259" key="16">
    <source>
        <dbReference type="PROSITE" id="PS50026"/>
    </source>
</evidence>
<gene>
    <name evidence="17" type="primary">LRP4_1</name>
    <name evidence="17" type="ORF">Anas_02326</name>
</gene>
<keyword evidence="9" id="KW-0472">Membrane</keyword>
<dbReference type="PRINTS" id="PR00261">
    <property type="entry name" value="LDLRECEPTOR"/>
</dbReference>
<evidence type="ECO:0000256" key="6">
    <source>
        <dbReference type="ARBA" id="ARBA00022729"/>
    </source>
</evidence>
<feature type="domain" description="EGF-like" evidence="16">
    <location>
        <begin position="1132"/>
        <end position="1167"/>
    </location>
</feature>
<dbReference type="EMBL" id="SEYY01005321">
    <property type="protein sequence ID" value="KAB7503343.1"/>
    <property type="molecule type" value="Genomic_DNA"/>
</dbReference>
<accession>A0A5N5T9M6</accession>
<feature type="disulfide bond" evidence="14">
    <location>
        <begin position="825"/>
        <end position="843"/>
    </location>
</feature>
<evidence type="ECO:0000256" key="4">
    <source>
        <dbReference type="ARBA" id="ARBA00022583"/>
    </source>
</evidence>
<feature type="disulfide bond" evidence="14">
    <location>
        <begin position="1064"/>
        <end position="1082"/>
    </location>
</feature>
<evidence type="ECO:0000313" key="18">
    <source>
        <dbReference type="Proteomes" id="UP000326759"/>
    </source>
</evidence>
<dbReference type="PROSITE" id="PS51120">
    <property type="entry name" value="LDLRB"/>
    <property type="match status" value="3"/>
</dbReference>
<dbReference type="InterPro" id="IPR000742">
    <property type="entry name" value="EGF"/>
</dbReference>
<evidence type="ECO:0000313" key="17">
    <source>
        <dbReference type="EMBL" id="KAB7503343.1"/>
    </source>
</evidence>
<evidence type="ECO:0000256" key="8">
    <source>
        <dbReference type="ARBA" id="ARBA00022989"/>
    </source>
</evidence>
<feature type="repeat" description="LDL-receptor class B" evidence="15">
    <location>
        <begin position="415"/>
        <end position="457"/>
    </location>
</feature>
<protein>
    <submittedName>
        <fullName evidence="17">Low-density lipoprotein receptor-related protein 4</fullName>
    </submittedName>
</protein>
<dbReference type="InterPro" id="IPR049883">
    <property type="entry name" value="NOTCH1_EGF-like"/>
</dbReference>
<dbReference type="CDD" id="cd00112">
    <property type="entry name" value="LDLa"/>
    <property type="match status" value="9"/>
</dbReference>
<feature type="disulfide bond" evidence="14">
    <location>
        <begin position="58"/>
        <end position="76"/>
    </location>
</feature>
<evidence type="ECO:0000256" key="13">
    <source>
        <dbReference type="PROSITE-ProRule" id="PRU00076"/>
    </source>
</evidence>
<dbReference type="SUPFAM" id="SSF63825">
    <property type="entry name" value="YWTD domain"/>
    <property type="match status" value="2"/>
</dbReference>
<dbReference type="PROSITE" id="PS50026">
    <property type="entry name" value="EGF_3"/>
    <property type="match status" value="2"/>
</dbReference>
<dbReference type="InterPro" id="IPR000033">
    <property type="entry name" value="LDLR_classB_rpt"/>
</dbReference>
<dbReference type="FunFam" id="2.10.25.10:FF:000009">
    <property type="entry name" value="Low-density lipoprotein receptor isoform 1"/>
    <property type="match status" value="1"/>
</dbReference>
<feature type="disulfide bond" evidence="14">
    <location>
        <begin position="89"/>
        <end position="101"/>
    </location>
</feature>
<dbReference type="GO" id="GO:0005509">
    <property type="term" value="F:calcium ion binding"/>
    <property type="evidence" value="ECO:0007669"/>
    <property type="project" value="InterPro"/>
</dbReference>
<comment type="subcellular location">
    <subcellularLocation>
        <location evidence="1">Cell membrane</location>
        <topology evidence="1">Single-pass type I membrane protein</topology>
    </subcellularLocation>
</comment>
<evidence type="ECO:0000256" key="2">
    <source>
        <dbReference type="ARBA" id="ARBA00022475"/>
    </source>
</evidence>
<name>A0A5N5T9M6_9CRUS</name>
<proteinExistence type="predicted"/>
<feature type="disulfide bond" evidence="14">
    <location>
        <begin position="863"/>
        <end position="881"/>
    </location>
</feature>
<dbReference type="Pfam" id="PF00058">
    <property type="entry name" value="Ldl_recept_b"/>
    <property type="match status" value="1"/>
</dbReference>
<feature type="domain" description="EGF-like" evidence="16">
    <location>
        <begin position="1412"/>
        <end position="1448"/>
    </location>
</feature>
<dbReference type="Gene3D" id="4.10.400.10">
    <property type="entry name" value="Low-density Lipoprotein Receptor"/>
    <property type="match status" value="9"/>
</dbReference>
<feature type="repeat" description="LDL-receptor class B" evidence="15">
    <location>
        <begin position="594"/>
        <end position="635"/>
    </location>
</feature>
<dbReference type="Gene3D" id="2.10.25.10">
    <property type="entry name" value="Laminin"/>
    <property type="match status" value="5"/>
</dbReference>
<dbReference type="SUPFAM" id="SSF57196">
    <property type="entry name" value="EGF/Laminin"/>
    <property type="match status" value="4"/>
</dbReference>
<dbReference type="OrthoDB" id="6345916at2759"/>
<dbReference type="InterPro" id="IPR002172">
    <property type="entry name" value="LDrepeatLR_classA_rpt"/>
</dbReference>
<dbReference type="InterPro" id="IPR036055">
    <property type="entry name" value="LDL_receptor-like_sf"/>
</dbReference>
<dbReference type="PROSITE" id="PS01209">
    <property type="entry name" value="LDLRA_1"/>
    <property type="match status" value="4"/>
</dbReference>
<feature type="disulfide bond" evidence="13">
    <location>
        <begin position="1416"/>
        <end position="1426"/>
    </location>
</feature>
<feature type="repeat" description="LDL-receptor class B" evidence="15">
    <location>
        <begin position="372"/>
        <end position="414"/>
    </location>
</feature>
<dbReference type="Pfam" id="PF00057">
    <property type="entry name" value="Ldl_recept_a"/>
    <property type="match status" value="7"/>
</dbReference>
<evidence type="ECO:0000256" key="14">
    <source>
        <dbReference type="PROSITE-ProRule" id="PRU00124"/>
    </source>
</evidence>
<sequence length="1463" mass="165213">MKKLALMAFCDTQTHSLCDNGECISLEMVCDGNVDCYDNSDEKNCTEWEECPETKHKCSNGRCIPTSWICDRVRDCEDGGDENNCKKSCVEGYDSCNDGKCIPIYLFCNGQMDCDNNEDESKCENAKSCLPENGNFLCHDNTKCLEDDLVCDGKPDCDDKSDEGGKCDIACEESKPPCTQGCFKTPSGPQCKCKAGFSLQQNNQLGQDINECELETQVCDHFCENNNGGYKCSCAQNYRLLEGTNDDNATCRITEPAMLLFSVGNQIIGKMMDNTEKWIVSDTTGETFDPKFENVYWIYNNEGIYMKSLRGREEPKVFLQQGLDNPENLAVDWLGRNIYITEYKKSQIIVCNLEAKDCFALLKNLSQPRSLQYLYYTTITSHKIIKVGLDGKGSKVLVNENIVWPNGLALDYPAKRIFWVDANLDKIESSNYEGRNRKGFPIKDASHAYSLAVWQDRIYWTDWQKDSKKEIHSCRKRDGMVWESEYKDEKRDVRNIMIYHSSIFKSVHNPCDGNLRKKCSHICLLSPTNPDGYACACPRDMKLKSDNHICEDEIYFADLKNESISKVSFKNGKTQKVIEKIRFPTSVAVDWLRDNLYWVNGAHNTIEVSRTSGTYRKKIAENIHSPTDIALDVTKGNLYISDSGVLPSINKCELNGSSCRVLANSDIPKVTSLHVDLTSEPRKIYWTNAERNRIESIDEYGENRIVEIIDLNNPVRINVNEDYIIWTEKHSNVIYFAPKNTHEMIRFSRLDISDVPIDSYFMALTSVYSKPSSLKEFCFSNQRKCHQFCFSKDLNMVCGCSQGLVLQSDGTTCSTPKCSSNEWTCKNGECIFSFTRCDGSADCSDESDEKNCTVTCSEDKFQCKDGSCIKNKDKCDGFRDCRDGSDEDNCTKTKINCKRKCIPLNWWCDGAKDCKTGEDEINCPCKLGEYKCKDGTCLDEGKLCRNEVSCGSEVLNLTCSTFAPDTHTDCPLNFVPCDPLASDIKCIPFEGWCNKTLECPNREDEKFCECDEDKVKCSGEETCIFRKWICDNIEDCADGSDEKGCSPLVKHDPVEEYCTSGFKCTDETCISNDKVCDGHNDCDTGIDESGDCDKCQHNNGGCQQICHNYPTKVKCSCKTGFKLSTDGISCEDVNECENEEICQHHCVNIKGSYYCTCAEGYTLKADETSCKADIKHTSLVIFKNKKIDFYDEDFQITQDSKFIPKYFSSEIKYIFDPVNKEMIGIDGESGIIYSESSGKWLKEMASIYNVKDVSFDYINRNIYIVRPNIVYKRPSPIFESREMGSTIQVYNMESKLLGELFVVPDKTITSLELSLKFSEMFTCENDGAKGIIMRRNLDGSIVSILVDKKSDTFILNMEKVYDFSVPTPCENSPCVHLCVPHLMDVPHCACAIGYRYENYNCTLAVDLETGGIQGNCAASPCKFGTCVDLPFGQVTCKCNNGYEGTLCEIALERETTGQLPMLH</sequence>
<organism evidence="17 18">
    <name type="scientific">Armadillidium nasatum</name>
    <dbReference type="NCBI Taxonomy" id="96803"/>
    <lineage>
        <taxon>Eukaryota</taxon>
        <taxon>Metazoa</taxon>
        <taxon>Ecdysozoa</taxon>
        <taxon>Arthropoda</taxon>
        <taxon>Crustacea</taxon>
        <taxon>Multicrustacea</taxon>
        <taxon>Malacostraca</taxon>
        <taxon>Eumalacostraca</taxon>
        <taxon>Peracarida</taxon>
        <taxon>Isopoda</taxon>
        <taxon>Oniscidea</taxon>
        <taxon>Crinocheta</taxon>
        <taxon>Armadillidiidae</taxon>
        <taxon>Armadillidium</taxon>
    </lineage>
</organism>